<dbReference type="InterPro" id="IPR013103">
    <property type="entry name" value="RVT_2"/>
</dbReference>
<accession>A0A6L2LT30</accession>
<keyword evidence="1" id="KW-0175">Coiled coil</keyword>
<feature type="region of interest" description="Disordered" evidence="2">
    <location>
        <begin position="212"/>
        <end position="234"/>
    </location>
</feature>
<feature type="coiled-coil region" evidence="1">
    <location>
        <begin position="743"/>
        <end position="777"/>
    </location>
</feature>
<feature type="compositionally biased region" description="Basic and acidic residues" evidence="2">
    <location>
        <begin position="892"/>
        <end position="904"/>
    </location>
</feature>
<evidence type="ECO:0000256" key="1">
    <source>
        <dbReference type="SAM" id="Coils"/>
    </source>
</evidence>
<name>A0A6L2LT30_TANCI</name>
<evidence type="ECO:0000313" key="5">
    <source>
        <dbReference type="EMBL" id="GEU64309.1"/>
    </source>
</evidence>
<feature type="compositionally biased region" description="Polar residues" evidence="2">
    <location>
        <begin position="878"/>
        <end position="891"/>
    </location>
</feature>
<dbReference type="AlphaFoldDB" id="A0A6L2LT30"/>
<evidence type="ECO:0000256" key="2">
    <source>
        <dbReference type="SAM" id="MobiDB-lite"/>
    </source>
</evidence>
<gene>
    <name evidence="5" type="ORF">Tci_036287</name>
</gene>
<feature type="domain" description="Reverse transcriptase Ty1/copia-type" evidence="3">
    <location>
        <begin position="532"/>
        <end position="587"/>
    </location>
</feature>
<evidence type="ECO:0000259" key="4">
    <source>
        <dbReference type="Pfam" id="PF22936"/>
    </source>
</evidence>
<comment type="caution">
    <text evidence="5">The sequence shown here is derived from an EMBL/GenBank/DDBJ whole genome shotgun (WGS) entry which is preliminary data.</text>
</comment>
<feature type="region of interest" description="Disordered" evidence="2">
    <location>
        <begin position="429"/>
        <end position="457"/>
    </location>
</feature>
<reference evidence="5" key="1">
    <citation type="journal article" date="2019" name="Sci. Rep.">
        <title>Draft genome of Tanacetum cinerariifolium, the natural source of mosquito coil.</title>
        <authorList>
            <person name="Yamashiro T."/>
            <person name="Shiraishi A."/>
            <person name="Satake H."/>
            <person name="Nakayama K."/>
        </authorList>
    </citation>
    <scope>NUCLEOTIDE SEQUENCE</scope>
</reference>
<dbReference type="Pfam" id="PF22936">
    <property type="entry name" value="Pol_BBD"/>
    <property type="match status" value="1"/>
</dbReference>
<feature type="region of interest" description="Disordered" evidence="2">
    <location>
        <begin position="105"/>
        <end position="133"/>
    </location>
</feature>
<evidence type="ECO:0000259" key="3">
    <source>
        <dbReference type="Pfam" id="PF07727"/>
    </source>
</evidence>
<feature type="domain" description="Retrovirus-related Pol polyprotein from transposon TNT 1-94-like beta-barrel" evidence="4">
    <location>
        <begin position="353"/>
        <end position="388"/>
    </location>
</feature>
<proteinExistence type="predicted"/>
<dbReference type="Pfam" id="PF07727">
    <property type="entry name" value="RVT_2"/>
    <property type="match status" value="1"/>
</dbReference>
<sequence length="926" mass="103357">MDLETAQTTTTAKLPILKQDEYDMWRLRIDQYFQVQDYALCDVIKNGNSFIPVSQTTTNNDGTSTTLIPGPITTEEKVQKKNDVKARIITNEVNTTYGVSTANTQANPGSTQVNTASTQKTGRKITSNGSNTARYDKSKVECSVSTNWDTLQGSADNLRTKITGTRIKTALEGLKGVGFVSYNDVSPPPTGLFSPPKLDLSNSGLEEFQQPEFESYGPKTSKSVSEDIPNEVKKSPDAPLVKKVVSDDKLEKKFFSTDAKIEFVRSKQQENVFRKPVKERVVSGNNYTRVNYNCSARKAHPSAHRNMAPRAVLMKTGLRPFNTARPVNTAHPKTIVYSARPISRLSIKKDQGYVDSGCSRHMTGNMSYLSDFKEFDGGYVTFGEGAKCGRITGTEECIGAGQASKETGSSKDYILMPLWKDGLLFNSSSKNARNDEPQPSSDAGNKDDEGSGVQTRRMTKTTNEQGFIIAVYEGKTHEDLHTCLFSCFLSHKEPKKVWTLVDLPYDKRAIGIKWIYRNKKDERGIVVRNKARIKAIRLFLAYASFKDFVVYQMDVKSAFLYGKIEEEVYVCQPPGFKDLEFPDKAYTYYYQLKVNAAKYKLTTTGDVSLLEKPTESEGFEQTVDFLNDNPIKYALTVNPTIYTSCIKQFWAMAKVKIVNGEEQIQALVGKKKVIIIETSVRSDLHLEDSKYIFDHMVKNLEDEHVTTTSNDPLLNSEDRLKLTELMEPCTQLQSRVLALETTKANQALEIRSLKRKVKKLEKKANKKTHKLKRLYKIGSSTKVESSEDAGLGDQEDASKHERIIDDLDADAEVTLEISTVDPVTTDGEVVTTVGVEVSTAAITPQISMDEITLAKALIDIKTSKPKAKGIVMQEPSETPTLTPIVSTQQPSKAKDKGKAKMIEAEKPLKKKDQIMFDEEVARNLKA</sequence>
<feature type="region of interest" description="Disordered" evidence="2">
    <location>
        <begin position="878"/>
        <end position="904"/>
    </location>
</feature>
<dbReference type="InterPro" id="IPR054722">
    <property type="entry name" value="PolX-like_BBD"/>
</dbReference>
<organism evidence="5">
    <name type="scientific">Tanacetum cinerariifolium</name>
    <name type="common">Dalmatian daisy</name>
    <name type="synonym">Chrysanthemum cinerariifolium</name>
    <dbReference type="NCBI Taxonomy" id="118510"/>
    <lineage>
        <taxon>Eukaryota</taxon>
        <taxon>Viridiplantae</taxon>
        <taxon>Streptophyta</taxon>
        <taxon>Embryophyta</taxon>
        <taxon>Tracheophyta</taxon>
        <taxon>Spermatophyta</taxon>
        <taxon>Magnoliopsida</taxon>
        <taxon>eudicotyledons</taxon>
        <taxon>Gunneridae</taxon>
        <taxon>Pentapetalae</taxon>
        <taxon>asterids</taxon>
        <taxon>campanulids</taxon>
        <taxon>Asterales</taxon>
        <taxon>Asteraceae</taxon>
        <taxon>Asteroideae</taxon>
        <taxon>Anthemideae</taxon>
        <taxon>Anthemidinae</taxon>
        <taxon>Tanacetum</taxon>
    </lineage>
</organism>
<feature type="compositionally biased region" description="Polar residues" evidence="2">
    <location>
        <begin position="429"/>
        <end position="443"/>
    </location>
</feature>
<dbReference type="EMBL" id="BKCJ010004997">
    <property type="protein sequence ID" value="GEU64309.1"/>
    <property type="molecule type" value="Genomic_DNA"/>
</dbReference>
<protein>
    <submittedName>
        <fullName evidence="5">Uncharacterized protein</fullName>
    </submittedName>
</protein>